<name>E2PV43_STRCL</name>
<keyword evidence="1" id="KW-0812">Transmembrane</keyword>
<evidence type="ECO:0000313" key="3">
    <source>
        <dbReference type="EMBL" id="EFG05790.1"/>
    </source>
</evidence>
<dbReference type="STRING" id="1901.BB341_24380"/>
<dbReference type="EMBL" id="CM000913">
    <property type="protein sequence ID" value="EFG05790.1"/>
    <property type="molecule type" value="Genomic_DNA"/>
</dbReference>
<sequence length="194" mass="20980">MTSLTHIATRLPAPLAAEQKSAEVTDWAARIGWVVGLLIFIALVWWLMRQGWKWRGALQSGLPAPAAPPADPGAARLALTGRYHGSTTAGQWLDRIVAHGLGVRSRVELSLTDEGLTAVRPGADDFHIPRRDLRGARIDRGIAGKVLPEGGLLIVTWQLGDTLIDSGFRSDTAAVHPEWVTTLNQLTDMTEGAR</sequence>
<dbReference type="OrthoDB" id="4774775at2"/>
<accession>E2PV43</accession>
<feature type="domain" description="PH" evidence="2">
    <location>
        <begin position="64"/>
        <end position="183"/>
    </location>
</feature>
<dbReference type="RefSeq" id="WP_003959742.1">
    <property type="nucleotide sequence ID" value="NZ_CM000913.1"/>
</dbReference>
<dbReference type="Proteomes" id="UP000002357">
    <property type="component" value="Chromosome"/>
</dbReference>
<keyword evidence="4" id="KW-1185">Reference proteome</keyword>
<dbReference type="GeneID" id="93732615"/>
<dbReference type="KEGG" id="sclf:BB341_24380"/>
<reference evidence="3 4" key="1">
    <citation type="journal article" date="2010" name="Genome Biol. Evol.">
        <title>The sequence of a 1.8-mb bacterial linear plasmid reveals a rich evolutionary reservoir of secondary metabolic pathways.</title>
        <authorList>
            <person name="Medema M.H."/>
            <person name="Trefzer A."/>
            <person name="Kovalchuk A."/>
            <person name="van den Berg M."/>
            <person name="Mueller U."/>
            <person name="Heijne W."/>
            <person name="Wu L."/>
            <person name="Alam M.T."/>
            <person name="Ronning C.M."/>
            <person name="Nierman W.C."/>
            <person name="Bovenberg R.A.L."/>
            <person name="Breitling R."/>
            <person name="Takano E."/>
        </authorList>
    </citation>
    <scope>NUCLEOTIDE SEQUENCE [LARGE SCALE GENOMIC DNA]</scope>
    <source>
        <strain evidence="4">ATCC 27064 / DSM 738 / JCM 4710 / NBRC 13307 / NCIMB 12785 / NRRL 3585 / VKM Ac-602</strain>
    </source>
</reference>
<dbReference type="AlphaFoldDB" id="E2PV43"/>
<gene>
    <name evidence="3" type="ORF">SCLAV_0714</name>
</gene>
<dbReference type="InterPro" id="IPR057446">
    <property type="entry name" value="PH_bac"/>
</dbReference>
<proteinExistence type="predicted"/>
<organism evidence="3 4">
    <name type="scientific">Streptomyces clavuligerus</name>
    <dbReference type="NCBI Taxonomy" id="1901"/>
    <lineage>
        <taxon>Bacteria</taxon>
        <taxon>Bacillati</taxon>
        <taxon>Actinomycetota</taxon>
        <taxon>Actinomycetes</taxon>
        <taxon>Kitasatosporales</taxon>
        <taxon>Streptomycetaceae</taxon>
        <taxon>Streptomyces</taxon>
    </lineage>
</organism>
<keyword evidence="1" id="KW-0472">Membrane</keyword>
<evidence type="ECO:0000256" key="1">
    <source>
        <dbReference type="SAM" id="Phobius"/>
    </source>
</evidence>
<protein>
    <submittedName>
        <fullName evidence="3">Integral membrane protein</fullName>
    </submittedName>
</protein>
<keyword evidence="1" id="KW-1133">Transmembrane helix</keyword>
<dbReference type="Pfam" id="PF25362">
    <property type="entry name" value="bPH_11"/>
    <property type="match status" value="1"/>
</dbReference>
<evidence type="ECO:0000259" key="2">
    <source>
        <dbReference type="Pfam" id="PF25362"/>
    </source>
</evidence>
<feature type="transmembrane region" description="Helical" evidence="1">
    <location>
        <begin position="27"/>
        <end position="48"/>
    </location>
</feature>
<dbReference type="eggNOG" id="COG0505">
    <property type="taxonomic scope" value="Bacteria"/>
</dbReference>
<evidence type="ECO:0000313" key="4">
    <source>
        <dbReference type="Proteomes" id="UP000002357"/>
    </source>
</evidence>